<evidence type="ECO:0000313" key="2">
    <source>
        <dbReference type="Proteomes" id="UP000245959"/>
    </source>
</evidence>
<comment type="caution">
    <text evidence="1">The sequence shown here is derived from an EMBL/GenBank/DDBJ whole genome shotgun (WGS) entry which is preliminary data.</text>
</comment>
<protein>
    <recommendedName>
        <fullName evidence="3">Tetratricopeptide repeat protein</fullName>
    </recommendedName>
</protein>
<evidence type="ECO:0008006" key="3">
    <source>
        <dbReference type="Google" id="ProtNLM"/>
    </source>
</evidence>
<evidence type="ECO:0000313" key="1">
    <source>
        <dbReference type="EMBL" id="PVY33291.1"/>
    </source>
</evidence>
<proteinExistence type="predicted"/>
<dbReference type="AlphaFoldDB" id="A0A2U1ACL8"/>
<dbReference type="GeneID" id="78297230"/>
<name>A0A2U1ACL8_9BACT</name>
<dbReference type="SUPFAM" id="SSF48452">
    <property type="entry name" value="TPR-like"/>
    <property type="match status" value="1"/>
</dbReference>
<accession>A0A2U1ACL8</accession>
<dbReference type="RefSeq" id="WP_116885968.1">
    <property type="nucleotide sequence ID" value="NZ_CABMMC010000057.1"/>
</dbReference>
<dbReference type="Proteomes" id="UP000245959">
    <property type="component" value="Unassembled WGS sequence"/>
</dbReference>
<sequence>MYYAVKNNWVLGIIIWTLTTGMGWGDELQQSIALVPPLRNISKELDALSYSKRTFKYQKAASVSRQMRQIGQKIDKAIHLLPKLEETVIELLQNNDNLMAGRNIFLPIWGGIYANLPELTGKKDSAVTNSPQYALALMFTERYEEAEKTALKLIEKNPGDYGAAVVLGLLSIQKEALFPYLKKAFQANPAKTIAIIDWHIDTLEITTSKDREWDFIGAYLDLLLENRKIFAENTSFESFVLIRLLKIIRSKYYDINCNLLLQDVAKKNELQELLKFINSDLSKKIRR</sequence>
<gene>
    <name evidence="1" type="ORF">C8D82_1533</name>
</gene>
<keyword evidence="2" id="KW-1185">Reference proteome</keyword>
<dbReference type="InterPro" id="IPR011990">
    <property type="entry name" value="TPR-like_helical_dom_sf"/>
</dbReference>
<organism evidence="1 2">
    <name type="scientific">Victivallis vadensis</name>
    <dbReference type="NCBI Taxonomy" id="172901"/>
    <lineage>
        <taxon>Bacteria</taxon>
        <taxon>Pseudomonadati</taxon>
        <taxon>Lentisphaerota</taxon>
        <taxon>Lentisphaeria</taxon>
        <taxon>Victivallales</taxon>
        <taxon>Victivallaceae</taxon>
        <taxon>Victivallis</taxon>
    </lineage>
</organism>
<reference evidence="1 2" key="1">
    <citation type="submission" date="2018-04" db="EMBL/GenBank/DDBJ databases">
        <title>Genomic Encyclopedia of Type Strains, Phase IV (KMG-IV): sequencing the most valuable type-strain genomes for metagenomic binning, comparative biology and taxonomic classification.</title>
        <authorList>
            <person name="Goeker M."/>
        </authorList>
    </citation>
    <scope>NUCLEOTIDE SEQUENCE [LARGE SCALE GENOMIC DNA]</scope>
    <source>
        <strain evidence="1 2">DSM 14823</strain>
    </source>
</reference>
<dbReference type="EMBL" id="QEKH01000053">
    <property type="protein sequence ID" value="PVY33291.1"/>
    <property type="molecule type" value="Genomic_DNA"/>
</dbReference>